<dbReference type="NCBIfam" id="TIGR04183">
    <property type="entry name" value="Por_Secre_tail"/>
    <property type="match status" value="1"/>
</dbReference>
<accession>A0AA96ETB6</accession>
<evidence type="ECO:0000256" key="1">
    <source>
        <dbReference type="ARBA" id="ARBA00022729"/>
    </source>
</evidence>
<dbReference type="AlphaFoldDB" id="A0AA96F0I8"/>
<organism evidence="5 6">
    <name type="scientific">Flavobacterium capsici</name>
    <dbReference type="NCBI Taxonomy" id="3075618"/>
    <lineage>
        <taxon>Bacteria</taxon>
        <taxon>Pseudomonadati</taxon>
        <taxon>Bacteroidota</taxon>
        <taxon>Flavobacteriia</taxon>
        <taxon>Flavobacteriales</taxon>
        <taxon>Flavobacteriaceae</taxon>
        <taxon>Flavobacterium</taxon>
    </lineage>
</organism>
<sequence length="782" mass="79701">MNKKLLLSIVFAIVGMIANTSAQNGCAGQFKTFTIGGWGTVCNGGNPGCYRDANFAAAFPNGLTIGCGSNTLTLTSSLAVQNFLPSGGTPAVLSGASVNPGGSISNTLASQLVGVTLALGFDAYDPNFSASANSFGSLVILQGPHAGMTVAQFLQLANNVIGGCSSAYTPSQINATATAINENYDNGTIDNGYLDCTNFRIGLIVGSDVTCNGGQNGHVDVTVTGGVPPYYYMLNNGSASGATNQTTYTFNGLGAGSYTVTVTDSNNQMASGSNTFSIGQPSLITATTSSTPVSCFGGSNGTASVSNIAGGVGPYTVLWSTGSSANTITGLTAGSYTVIITDSNQCSVEKSVMVNQPTLLGYSSSTNDALCYGVANGSATITPNGGTAPYTILWSNGSTSFTRNDLMANTVYTAVITDNNSCTINVSVSVGQPSPVAIGTTTSQAVCVGGNGSATATPSGGTAPYSYSWNTNPVQTSATAQLPLGTWTVTVTDANGCVSSAQVTITLLTCEGFTTVTQGGYGAKCAGNNWGCYVKNNFATAFPTGLTIGSGTRFLRLTSATAVQNFLPSGSTPRALNPGTLVNPSSNAYSNVLAGQTVALTLSLGFDAANPNFSSSSTPLGSLVVTSGTFIGMTVTQLLNIANTVLGGGTSPYTASQINGALDAVNNNYDGGTMNLGYLACPCPTNRAEAEALSQVVTKFDMYPNPSRAASTIEFMMNYNTTAKVMIYNMNGQLISSLFDSNVLAEVKTSISIDTSNLKTGVYIVKLVTVKETVNKSLLVIE</sequence>
<name>A0AA96F0I8_9FLAO</name>
<keyword evidence="6" id="KW-1185">Reference proteome</keyword>
<dbReference type="KEGG" id="fcj:RN605_00955"/>
<dbReference type="Pfam" id="PF13573">
    <property type="entry name" value="SprB"/>
    <property type="match status" value="4"/>
</dbReference>
<dbReference type="InterPro" id="IPR025667">
    <property type="entry name" value="SprB_repeat"/>
</dbReference>
<dbReference type="InterPro" id="IPR043504">
    <property type="entry name" value="Peptidase_S1_PA_chymotrypsin"/>
</dbReference>
<evidence type="ECO:0000313" key="4">
    <source>
        <dbReference type="EMBL" id="WNM17886.1"/>
    </source>
</evidence>
<dbReference type="Gene3D" id="2.40.10.10">
    <property type="entry name" value="Trypsin-like serine proteases"/>
    <property type="match status" value="1"/>
</dbReference>
<evidence type="ECO:0000313" key="6">
    <source>
        <dbReference type="Proteomes" id="UP001304515"/>
    </source>
</evidence>
<dbReference type="EMBL" id="CP134890">
    <property type="protein sequence ID" value="WNM21939.1"/>
    <property type="molecule type" value="Genomic_DNA"/>
</dbReference>
<reference evidence="5 6" key="1">
    <citation type="submission" date="2023-09" db="EMBL/GenBank/DDBJ databases">
        <title>Flavobacterium sp. a novel bacteria isolate from Pepper rhizosphere.</title>
        <authorList>
            <person name="Peng Y."/>
            <person name="Lee J."/>
        </authorList>
    </citation>
    <scope>NUCLEOTIDE SEQUENCE [LARGE SCALE GENOMIC DNA]</scope>
    <source>
        <strain evidence="4">PMR2A8</strain>
        <strain evidence="5 6">PMTSA4</strain>
    </source>
</reference>
<dbReference type="RefSeq" id="WP_313321536.1">
    <property type="nucleotide sequence ID" value="NZ_CP134878.1"/>
</dbReference>
<gene>
    <name evidence="5" type="ORF">RN605_00955</name>
    <name evidence="4" type="ORF">RN608_07655</name>
</gene>
<proteinExistence type="predicted"/>
<keyword evidence="1 2" id="KW-0732">Signal</keyword>
<evidence type="ECO:0000256" key="2">
    <source>
        <dbReference type="SAM" id="SignalP"/>
    </source>
</evidence>
<evidence type="ECO:0000259" key="3">
    <source>
        <dbReference type="Pfam" id="PF18962"/>
    </source>
</evidence>
<dbReference type="Pfam" id="PF18962">
    <property type="entry name" value="Por_Secre_tail"/>
    <property type="match status" value="1"/>
</dbReference>
<dbReference type="Gene3D" id="2.60.40.740">
    <property type="match status" value="2"/>
</dbReference>
<accession>A0AA96F0I8</accession>
<dbReference type="Proteomes" id="UP001304515">
    <property type="component" value="Chromosome"/>
</dbReference>
<feature type="domain" description="Secretion system C-terminal sorting" evidence="3">
    <location>
        <begin position="702"/>
        <end position="778"/>
    </location>
</feature>
<dbReference type="EMBL" id="CP134878">
    <property type="protein sequence ID" value="WNM17886.1"/>
    <property type="molecule type" value="Genomic_DNA"/>
</dbReference>
<evidence type="ECO:0000313" key="5">
    <source>
        <dbReference type="EMBL" id="WNM21939.1"/>
    </source>
</evidence>
<feature type="chain" id="PRO_5044705235" evidence="2">
    <location>
        <begin position="23"/>
        <end position="782"/>
    </location>
</feature>
<feature type="signal peptide" evidence="2">
    <location>
        <begin position="1"/>
        <end position="22"/>
    </location>
</feature>
<dbReference type="InterPro" id="IPR026444">
    <property type="entry name" value="Secre_tail"/>
</dbReference>
<protein>
    <submittedName>
        <fullName evidence="5">T9SS type A sorting domain-containing protein</fullName>
    </submittedName>
</protein>